<dbReference type="RefSeq" id="XP_062697672.1">
    <property type="nucleotide sequence ID" value="XM_062835768.1"/>
</dbReference>
<dbReference type="EMBL" id="JAULSX010000001">
    <property type="protein sequence ID" value="KAK3500039.1"/>
    <property type="molecule type" value="Genomic_DNA"/>
</dbReference>
<keyword evidence="2" id="KW-1185">Reference proteome</keyword>
<dbReference type="AlphaFoldDB" id="A0AAJ0IGN5"/>
<proteinExistence type="predicted"/>
<evidence type="ECO:0000313" key="2">
    <source>
        <dbReference type="Proteomes" id="UP001285908"/>
    </source>
</evidence>
<protein>
    <submittedName>
        <fullName evidence="1">Uncharacterized protein</fullName>
    </submittedName>
</protein>
<accession>A0AAJ0IGN5</accession>
<dbReference type="GeneID" id="87873390"/>
<comment type="caution">
    <text evidence="1">The sequence shown here is derived from an EMBL/GenBank/DDBJ whole genome shotgun (WGS) entry which is preliminary data.</text>
</comment>
<dbReference type="Proteomes" id="UP001285908">
    <property type="component" value="Unassembled WGS sequence"/>
</dbReference>
<evidence type="ECO:0000313" key="1">
    <source>
        <dbReference type="EMBL" id="KAK3500039.1"/>
    </source>
</evidence>
<organism evidence="1 2">
    <name type="scientific">Neurospora hispaniola</name>
    <dbReference type="NCBI Taxonomy" id="588809"/>
    <lineage>
        <taxon>Eukaryota</taxon>
        <taxon>Fungi</taxon>
        <taxon>Dikarya</taxon>
        <taxon>Ascomycota</taxon>
        <taxon>Pezizomycotina</taxon>
        <taxon>Sordariomycetes</taxon>
        <taxon>Sordariomycetidae</taxon>
        <taxon>Sordariales</taxon>
        <taxon>Sordariaceae</taxon>
        <taxon>Neurospora</taxon>
    </lineage>
</organism>
<reference evidence="1 2" key="1">
    <citation type="journal article" date="2023" name="Mol. Phylogenet. Evol.">
        <title>Genome-scale phylogeny and comparative genomics of the fungal order Sordariales.</title>
        <authorList>
            <person name="Hensen N."/>
            <person name="Bonometti L."/>
            <person name="Westerberg I."/>
            <person name="Brannstrom I.O."/>
            <person name="Guillou S."/>
            <person name="Cros-Aarteil S."/>
            <person name="Calhoun S."/>
            <person name="Haridas S."/>
            <person name="Kuo A."/>
            <person name="Mondo S."/>
            <person name="Pangilinan J."/>
            <person name="Riley R."/>
            <person name="LaButti K."/>
            <person name="Andreopoulos B."/>
            <person name="Lipzen A."/>
            <person name="Chen C."/>
            <person name="Yan M."/>
            <person name="Daum C."/>
            <person name="Ng V."/>
            <person name="Clum A."/>
            <person name="Steindorff A."/>
            <person name="Ohm R.A."/>
            <person name="Martin F."/>
            <person name="Silar P."/>
            <person name="Natvig D.O."/>
            <person name="Lalanne C."/>
            <person name="Gautier V."/>
            <person name="Ament-Velasquez S.L."/>
            <person name="Kruys A."/>
            <person name="Hutchinson M.I."/>
            <person name="Powell A.J."/>
            <person name="Barry K."/>
            <person name="Miller A.N."/>
            <person name="Grigoriev I.V."/>
            <person name="Debuchy R."/>
            <person name="Gladieux P."/>
            <person name="Hiltunen Thoren M."/>
            <person name="Johannesson H."/>
        </authorList>
    </citation>
    <scope>NUCLEOTIDE SEQUENCE [LARGE SCALE GENOMIC DNA]</scope>
    <source>
        <strain evidence="1 2">FGSC 10403</strain>
    </source>
</reference>
<name>A0AAJ0IGN5_9PEZI</name>
<sequence length="115" mass="13187">MLCRATVTRSTRSDPHALFCAGTWDYEDLHPFEGIAMMEVPSIVPNKERHVESMYFLEVDRDGGTALVLQKVTKGVYCRAERYSAMRRRRATHHLSAISPIPDQHCSKHMGIKRE</sequence>
<gene>
    <name evidence="1" type="ORF">B0T23DRAFT_33363</name>
</gene>